<gene>
    <name evidence="1" type="ORF">RDWZM_004875</name>
</gene>
<keyword evidence="2" id="KW-1185">Reference proteome</keyword>
<dbReference type="EMBL" id="JAPWDV010000002">
    <property type="protein sequence ID" value="KAJ6219063.1"/>
    <property type="molecule type" value="Genomic_DNA"/>
</dbReference>
<protein>
    <submittedName>
        <fullName evidence="1">Uncharacterized protein</fullName>
    </submittedName>
</protein>
<reference evidence="1" key="1">
    <citation type="submission" date="2022-12" db="EMBL/GenBank/DDBJ databases">
        <title>Genome assemblies of Blomia tropicalis.</title>
        <authorList>
            <person name="Cui Y."/>
        </authorList>
    </citation>
    <scope>NUCLEOTIDE SEQUENCE</scope>
    <source>
        <tissue evidence="1">Adult mites</tissue>
    </source>
</reference>
<organism evidence="1 2">
    <name type="scientific">Blomia tropicalis</name>
    <name type="common">Mite</name>
    <dbReference type="NCBI Taxonomy" id="40697"/>
    <lineage>
        <taxon>Eukaryota</taxon>
        <taxon>Metazoa</taxon>
        <taxon>Ecdysozoa</taxon>
        <taxon>Arthropoda</taxon>
        <taxon>Chelicerata</taxon>
        <taxon>Arachnida</taxon>
        <taxon>Acari</taxon>
        <taxon>Acariformes</taxon>
        <taxon>Sarcoptiformes</taxon>
        <taxon>Astigmata</taxon>
        <taxon>Glycyphagoidea</taxon>
        <taxon>Echimyopodidae</taxon>
        <taxon>Blomia</taxon>
    </lineage>
</organism>
<proteinExistence type="predicted"/>
<evidence type="ECO:0000313" key="1">
    <source>
        <dbReference type="EMBL" id="KAJ6219063.1"/>
    </source>
</evidence>
<dbReference type="AlphaFoldDB" id="A0A9Q0M2Y4"/>
<comment type="caution">
    <text evidence="1">The sequence shown here is derived from an EMBL/GenBank/DDBJ whole genome shotgun (WGS) entry which is preliminary data.</text>
</comment>
<name>A0A9Q0M2Y4_BLOTA</name>
<accession>A0A9Q0M2Y4</accession>
<dbReference type="Proteomes" id="UP001142055">
    <property type="component" value="Chromosome 2"/>
</dbReference>
<evidence type="ECO:0000313" key="2">
    <source>
        <dbReference type="Proteomes" id="UP001142055"/>
    </source>
</evidence>
<sequence>MEPIYGVNDLFISELPRRLPESTSVQSRMTSRIDQVNHWLKERVHDIADSDFVQDCRRKLLCQMAKYIRRIIASASKSLKIRCDSLNISRMDCERVWHDSLYNSVGAHFCRQQFPCNDQLIDLNFVRLDRLQPWNTIENSSITGKSELKNRTTAWNWIVMKVEQIAFHATSLSENCRAQTIGLIGRKVFNTEIFGLNCTPSDGFQCPIMPRGTTPTIIERLGVNKFSDAWHQAINIQDITNLEVELDYRYPCDHSLEGKLVDDEVNRISDFLNLLETK</sequence>